<dbReference type="WBParaSite" id="HPLM_0000653601-mRNA-1">
    <property type="protein sequence ID" value="HPLM_0000653601-mRNA-1"/>
    <property type="gene ID" value="HPLM_0000653601"/>
</dbReference>
<organism evidence="4">
    <name type="scientific">Haemonchus placei</name>
    <name type="common">Barber's pole worm</name>
    <dbReference type="NCBI Taxonomy" id="6290"/>
    <lineage>
        <taxon>Eukaryota</taxon>
        <taxon>Metazoa</taxon>
        <taxon>Ecdysozoa</taxon>
        <taxon>Nematoda</taxon>
        <taxon>Chromadorea</taxon>
        <taxon>Rhabditida</taxon>
        <taxon>Rhabditina</taxon>
        <taxon>Rhabditomorpha</taxon>
        <taxon>Strongyloidea</taxon>
        <taxon>Trichostrongylidae</taxon>
        <taxon>Haemonchus</taxon>
    </lineage>
</organism>
<dbReference type="AlphaFoldDB" id="A0A0N4W8J7"/>
<reference evidence="4" key="1">
    <citation type="submission" date="2017-02" db="UniProtKB">
        <authorList>
            <consortium name="WormBaseParasite"/>
        </authorList>
    </citation>
    <scope>IDENTIFICATION</scope>
</reference>
<evidence type="ECO:0000313" key="4">
    <source>
        <dbReference type="WBParaSite" id="HPLM_0000653601-mRNA-1"/>
    </source>
</evidence>
<keyword evidence="1" id="KW-0472">Membrane</keyword>
<accession>A0A0N4W8J7</accession>
<sequence length="44" mass="5346">MNVIMLSYNSLLYLILFKTMKMHCLIYRIFFVSNVELFQLDILL</sequence>
<dbReference type="Proteomes" id="UP000268014">
    <property type="component" value="Unassembled WGS sequence"/>
</dbReference>
<name>A0A0N4W8J7_HAEPC</name>
<evidence type="ECO:0000256" key="1">
    <source>
        <dbReference type="SAM" id="Phobius"/>
    </source>
</evidence>
<evidence type="ECO:0000313" key="3">
    <source>
        <dbReference type="Proteomes" id="UP000268014"/>
    </source>
</evidence>
<gene>
    <name evidence="2" type="ORF">HPLM_LOCUS6528</name>
</gene>
<proteinExistence type="predicted"/>
<dbReference type="EMBL" id="UZAF01016507">
    <property type="protein sequence ID" value="VDO29267.1"/>
    <property type="molecule type" value="Genomic_DNA"/>
</dbReference>
<reference evidence="2 3" key="2">
    <citation type="submission" date="2018-11" db="EMBL/GenBank/DDBJ databases">
        <authorList>
            <consortium name="Pathogen Informatics"/>
        </authorList>
    </citation>
    <scope>NUCLEOTIDE SEQUENCE [LARGE SCALE GENOMIC DNA]</scope>
    <source>
        <strain evidence="2 3">MHpl1</strain>
    </source>
</reference>
<keyword evidence="3" id="KW-1185">Reference proteome</keyword>
<keyword evidence="1" id="KW-1133">Transmembrane helix</keyword>
<evidence type="ECO:0000313" key="2">
    <source>
        <dbReference type="EMBL" id="VDO29267.1"/>
    </source>
</evidence>
<feature type="transmembrane region" description="Helical" evidence="1">
    <location>
        <begin position="12"/>
        <end position="30"/>
    </location>
</feature>
<keyword evidence="1" id="KW-0812">Transmembrane</keyword>
<protein>
    <submittedName>
        <fullName evidence="2 4">Uncharacterized protein</fullName>
    </submittedName>
</protein>